<feature type="compositionally biased region" description="Low complexity" evidence="9">
    <location>
        <begin position="13"/>
        <end position="32"/>
    </location>
</feature>
<comment type="function">
    <text evidence="8">Subunit of the oligosaccharyl transferase (OST) complex that catalyzes the initial transfer of a defined glycan (Glc(3)Man(9)GlcNAc(2) in eukaryotes) from the lipid carrier dolichol-pyrophosphate to an asparagine residue within an Asn-X-Ser/Thr consensus motif in nascent polypeptide chains, the first step in protein N-glycosylation. N-glycosylation occurs cotranslationally and the complex associates with the Sec61 complex at the channel-forming translocon complex that mediates protein translocation across the endoplasmic reticulum (ER). All subunits are required for a maximal enzyme activity.</text>
</comment>
<keyword evidence="7 8" id="KW-0472">Membrane</keyword>
<dbReference type="InterPro" id="IPR003038">
    <property type="entry name" value="DAD/Ost2"/>
</dbReference>
<dbReference type="OrthoDB" id="445566at2759"/>
<proteinExistence type="inferred from homology"/>
<gene>
    <name evidence="10" type="ORF">RHTO0S_05e04962g</name>
</gene>
<feature type="transmembrane region" description="Helical" evidence="8">
    <location>
        <begin position="78"/>
        <end position="97"/>
    </location>
</feature>
<feature type="region of interest" description="Disordered" evidence="9">
    <location>
        <begin position="1"/>
        <end position="32"/>
    </location>
</feature>
<evidence type="ECO:0000256" key="8">
    <source>
        <dbReference type="RuleBase" id="RU361136"/>
    </source>
</evidence>
<keyword evidence="4 8" id="KW-0812">Transmembrane</keyword>
<evidence type="ECO:0000256" key="9">
    <source>
        <dbReference type="SAM" id="MobiDB-lite"/>
    </source>
</evidence>
<comment type="subunit">
    <text evidence="8">Component of the oligosaccharyltransferase (OST) complex.</text>
</comment>
<protein>
    <recommendedName>
        <fullName evidence="8">Dolichyl-diphosphooligosaccharide--protein glycosyltransferase subunit OST2</fullName>
        <shortName evidence="8">Oligosaccharyl transferase subunit OST2</shortName>
    </recommendedName>
</protein>
<name>A0A061ATS6_RHOTO</name>
<dbReference type="PIRSF" id="PIRSF005588">
    <property type="entry name" value="DAD"/>
    <property type="match status" value="1"/>
</dbReference>
<comment type="similarity">
    <text evidence="3 8">Belongs to the DAD/OST2 family.</text>
</comment>
<evidence type="ECO:0000256" key="1">
    <source>
        <dbReference type="ARBA" id="ARBA00004477"/>
    </source>
</evidence>
<evidence type="ECO:0000256" key="3">
    <source>
        <dbReference type="ARBA" id="ARBA00009386"/>
    </source>
</evidence>
<dbReference type="PANTHER" id="PTHR10705:SF0">
    <property type="entry name" value="DOLICHYL-DIPHOSPHOOLIGOSACCHARIDE--PROTEIN GLYCOSYLTRANSFERASE SUBUNIT DAD1"/>
    <property type="match status" value="1"/>
</dbReference>
<accession>A0A061ATS6</accession>
<dbReference type="AlphaFoldDB" id="A0A061ATS6"/>
<evidence type="ECO:0000256" key="4">
    <source>
        <dbReference type="ARBA" id="ARBA00022692"/>
    </source>
</evidence>
<dbReference type="GO" id="GO:0006487">
    <property type="term" value="P:protein N-linked glycosylation"/>
    <property type="evidence" value="ECO:0007669"/>
    <property type="project" value="TreeGrafter"/>
</dbReference>
<dbReference type="PANTHER" id="PTHR10705">
    <property type="entry name" value="DOLICHYL-DIPHOSPHOOLIGOSACCHARIDE--PROTEIN GLYCOSYLTRANSFERASE SUBUNIT DAD1"/>
    <property type="match status" value="1"/>
</dbReference>
<sequence length="161" mass="17381">MPPRRVVSRSNTPAVSTAPVDSASSAAPPAASTSTATLAQSIKGKAKEQQSGFVGAVQDLWDSYLEHTAPRLKLIDSFMLFLMLTGIAQFAYCFGITNYPFNAFIGGFAATVGQFVLCAALRIQANPANKETFPTLSPERAFGDFLFASMLLHFFVWNYLG</sequence>
<dbReference type="EMBL" id="LK052940">
    <property type="protein sequence ID" value="CDR40567.1"/>
    <property type="molecule type" value="Genomic_DNA"/>
</dbReference>
<comment type="pathway">
    <text evidence="2 8">Protein modification; protein glycosylation.</text>
</comment>
<evidence type="ECO:0000313" key="10">
    <source>
        <dbReference type="EMBL" id="CDR40567.1"/>
    </source>
</evidence>
<feature type="transmembrane region" description="Helical" evidence="8">
    <location>
        <begin position="103"/>
        <end position="121"/>
    </location>
</feature>
<feature type="transmembrane region" description="Helical" evidence="8">
    <location>
        <begin position="141"/>
        <end position="160"/>
    </location>
</feature>
<evidence type="ECO:0000256" key="5">
    <source>
        <dbReference type="ARBA" id="ARBA00022824"/>
    </source>
</evidence>
<evidence type="ECO:0000256" key="6">
    <source>
        <dbReference type="ARBA" id="ARBA00022989"/>
    </source>
</evidence>
<dbReference type="Pfam" id="PF02109">
    <property type="entry name" value="DAD"/>
    <property type="match status" value="1"/>
</dbReference>
<reference evidence="10" key="1">
    <citation type="journal article" date="2014" name="Genome Announc.">
        <title>Draft genome sequence of Rhodosporidium toruloides CECT1137, an oleaginous yeast of biotechnological interest.</title>
        <authorList>
            <person name="Morin N."/>
            <person name="Calcas X."/>
            <person name="Devillers H."/>
            <person name="Durrens P."/>
            <person name="Sherman D.J."/>
            <person name="Nicaud J.-M."/>
            <person name="Neuveglise C."/>
        </authorList>
    </citation>
    <scope>NUCLEOTIDE SEQUENCE</scope>
    <source>
        <strain evidence="10">CECT1137</strain>
    </source>
</reference>
<comment type="subcellular location">
    <subcellularLocation>
        <location evidence="1 8">Endoplasmic reticulum membrane</location>
        <topology evidence="1 8">Multi-pass membrane protein</topology>
    </subcellularLocation>
</comment>
<organism evidence="10">
    <name type="scientific">Rhodotorula toruloides</name>
    <name type="common">Yeast</name>
    <name type="synonym">Rhodosporidium toruloides</name>
    <dbReference type="NCBI Taxonomy" id="5286"/>
    <lineage>
        <taxon>Eukaryota</taxon>
        <taxon>Fungi</taxon>
        <taxon>Dikarya</taxon>
        <taxon>Basidiomycota</taxon>
        <taxon>Pucciniomycotina</taxon>
        <taxon>Microbotryomycetes</taxon>
        <taxon>Sporidiobolales</taxon>
        <taxon>Sporidiobolaceae</taxon>
        <taxon>Rhodotorula</taxon>
    </lineage>
</organism>
<dbReference type="UniPathway" id="UPA00378"/>
<keyword evidence="6 8" id="KW-1133">Transmembrane helix</keyword>
<evidence type="ECO:0000256" key="7">
    <source>
        <dbReference type="ARBA" id="ARBA00023136"/>
    </source>
</evidence>
<dbReference type="GO" id="GO:0008250">
    <property type="term" value="C:oligosaccharyltransferase complex"/>
    <property type="evidence" value="ECO:0007669"/>
    <property type="project" value="InterPro"/>
</dbReference>
<evidence type="ECO:0000256" key="2">
    <source>
        <dbReference type="ARBA" id="ARBA00004922"/>
    </source>
</evidence>
<keyword evidence="5 8" id="KW-0256">Endoplasmic reticulum</keyword>